<dbReference type="InterPro" id="IPR038479">
    <property type="entry name" value="Transthyretin-like_sf"/>
</dbReference>
<sequence>MVFMARVLILLALLQTTFCDPISHYRVFGAVYCPLKTEWKWSAKLWELDSDVDDPLGCKESSGSSQFATYSMEGDVDDGDDKAEFLIVIRHTCHADGKQRKFKKQDTITDIGHGDSYVFKAINLGEHPGYIDSNDRLPCP</sequence>
<feature type="signal peptide" evidence="1">
    <location>
        <begin position="1"/>
        <end position="19"/>
    </location>
</feature>
<dbReference type="Gene3D" id="2.60.40.3330">
    <property type="match status" value="1"/>
</dbReference>
<keyword evidence="3" id="KW-1185">Reference proteome</keyword>
<comment type="caution">
    <text evidence="2">The sequence shown here is derived from an EMBL/GenBank/DDBJ whole genome shotgun (WGS) entry which is preliminary data.</text>
</comment>
<dbReference type="Proteomes" id="UP000230233">
    <property type="component" value="Chromosome III"/>
</dbReference>
<dbReference type="EMBL" id="PDUG01000003">
    <property type="protein sequence ID" value="PIC40920.1"/>
    <property type="molecule type" value="Genomic_DNA"/>
</dbReference>
<protein>
    <submittedName>
        <fullName evidence="2">Uncharacterized protein</fullName>
    </submittedName>
</protein>
<evidence type="ECO:0000313" key="2">
    <source>
        <dbReference type="EMBL" id="PIC40920.1"/>
    </source>
</evidence>
<evidence type="ECO:0000313" key="3">
    <source>
        <dbReference type="Proteomes" id="UP000230233"/>
    </source>
</evidence>
<keyword evidence="1" id="KW-0732">Signal</keyword>
<reference evidence="3" key="1">
    <citation type="submission" date="2017-10" db="EMBL/GenBank/DDBJ databases">
        <title>Rapid genome shrinkage in a self-fertile nematode reveals novel sperm competition proteins.</title>
        <authorList>
            <person name="Yin D."/>
            <person name="Schwarz E.M."/>
            <person name="Thomas C.G."/>
            <person name="Felde R.L."/>
            <person name="Korf I.F."/>
            <person name="Cutter A.D."/>
            <person name="Schartner C.M."/>
            <person name="Ralston E.J."/>
            <person name="Meyer B.J."/>
            <person name="Haag E.S."/>
        </authorList>
    </citation>
    <scope>NUCLEOTIDE SEQUENCE [LARGE SCALE GENOMIC DNA]</scope>
    <source>
        <strain evidence="3">JU1422</strain>
    </source>
</reference>
<organism evidence="2 3">
    <name type="scientific">Caenorhabditis nigoni</name>
    <dbReference type="NCBI Taxonomy" id="1611254"/>
    <lineage>
        <taxon>Eukaryota</taxon>
        <taxon>Metazoa</taxon>
        <taxon>Ecdysozoa</taxon>
        <taxon>Nematoda</taxon>
        <taxon>Chromadorea</taxon>
        <taxon>Rhabditida</taxon>
        <taxon>Rhabditina</taxon>
        <taxon>Rhabditomorpha</taxon>
        <taxon>Rhabditoidea</taxon>
        <taxon>Rhabditidae</taxon>
        <taxon>Peloderinae</taxon>
        <taxon>Caenorhabditis</taxon>
    </lineage>
</organism>
<dbReference type="PANTHER" id="PTHR21479">
    <property type="match status" value="1"/>
</dbReference>
<proteinExistence type="predicted"/>
<dbReference type="AlphaFoldDB" id="A0A2G5UN29"/>
<feature type="chain" id="PRO_5013552599" evidence="1">
    <location>
        <begin position="20"/>
        <end position="140"/>
    </location>
</feature>
<evidence type="ECO:0000256" key="1">
    <source>
        <dbReference type="SAM" id="SignalP"/>
    </source>
</evidence>
<dbReference type="PANTHER" id="PTHR21479:SF22">
    <property type="entry name" value="PROTEIN CBG07241"/>
    <property type="match status" value="1"/>
</dbReference>
<accession>A0A2G5UN29</accession>
<gene>
    <name evidence="2" type="primary">Cnig_chr_III.g8515</name>
    <name evidence="2" type="ORF">B9Z55_008515</name>
</gene>
<name>A0A2G5UN29_9PELO</name>